<dbReference type="Pfam" id="PF07804">
    <property type="entry name" value="HipA_C"/>
    <property type="match status" value="1"/>
</dbReference>
<dbReference type="Proteomes" id="UP000051494">
    <property type="component" value="Unassembled WGS sequence"/>
</dbReference>
<dbReference type="GO" id="GO:0005829">
    <property type="term" value="C:cytosol"/>
    <property type="evidence" value="ECO:0007669"/>
    <property type="project" value="TreeGrafter"/>
</dbReference>
<evidence type="ECO:0000313" key="7">
    <source>
        <dbReference type="Proteomes" id="UP000051494"/>
    </source>
</evidence>
<dbReference type="AlphaFoldDB" id="A0AAE3HPX1"/>
<keyword evidence="7" id="KW-1185">Reference proteome</keyword>
<keyword evidence="2" id="KW-0808">Transferase</keyword>
<feature type="domain" description="HipA N-terminal subdomain 1" evidence="5">
    <location>
        <begin position="2"/>
        <end position="102"/>
    </location>
</feature>
<evidence type="ECO:0000259" key="5">
    <source>
        <dbReference type="Pfam" id="PF13657"/>
    </source>
</evidence>
<keyword evidence="3" id="KW-0418">Kinase</keyword>
<sequence length="400" mass="45839">MLHDKEIGTLAQLPDDRNLFVFNENYIHDPMRSTLSLSYKDKLGGLISHTKPTQTRLPAFFSNLLPEGRMREYLAERALVKSEREFFLLWMLGQDLSGAIKVLPVDKDALPKEVSRMQEKRKHITQDERVLRFSLAGVQLKFSCIKKARGGLTIPVDGIGGSWIVKLPDTHFKGVPENEFVMMELARRIGIDVPETMLVPLDKIVGLPKGIEQAGRHAYAIKRFDRTEDGRGIHIEDFAQIFSVYPEKKYSAANYRNIAEVIWVEMGEVGIVEFMRRFIFNALIGNADMHVKNWSIIYPDGRTAALAPAYDFLSTIPYIRDDEFALKFVDSKAFDSLTVEQLNRFSAKVGVPKKLILDTTMETIENFQEHWKNINDLGLSKDLKKIINTHLKKIPLYRLR</sequence>
<reference evidence="6" key="1">
    <citation type="journal article" date="2016" name="Genome Announc.">
        <title>Draft Genome Sequences of Two Novel Amoeba-Resistant Intranuclear Bacteria, 'Candidatus Berkiella cookevillensis' and 'Candidatus Berkiella aquae'.</title>
        <authorList>
            <person name="Mehari Y.T."/>
            <person name="Arivett B.A."/>
            <person name="Farone A.L."/>
            <person name="Gunderson J.H."/>
            <person name="Farone M.B."/>
        </authorList>
    </citation>
    <scope>NUCLEOTIDE SEQUENCE</scope>
    <source>
        <strain evidence="6">CC99</strain>
    </source>
</reference>
<dbReference type="InterPro" id="IPR052028">
    <property type="entry name" value="HipA_Ser/Thr_kinase"/>
</dbReference>
<dbReference type="InterPro" id="IPR012893">
    <property type="entry name" value="HipA-like_C"/>
</dbReference>
<dbReference type="PANTHER" id="PTHR37419:SF1">
    <property type="entry name" value="SERINE_THREONINE-PROTEIN KINASE TOXIN HIPA"/>
    <property type="match status" value="1"/>
</dbReference>
<protein>
    <submittedName>
        <fullName evidence="6">Type II toxin-antitoxin system HipA family toxin</fullName>
    </submittedName>
</protein>
<dbReference type="Pfam" id="PF13657">
    <property type="entry name" value="Couple_hipA"/>
    <property type="match status" value="1"/>
</dbReference>
<evidence type="ECO:0000256" key="1">
    <source>
        <dbReference type="ARBA" id="ARBA00010164"/>
    </source>
</evidence>
<dbReference type="Gene3D" id="1.10.1070.20">
    <property type="match status" value="1"/>
</dbReference>
<feature type="domain" description="HipA-like C-terminal" evidence="4">
    <location>
        <begin position="133"/>
        <end position="371"/>
    </location>
</feature>
<comment type="caution">
    <text evidence="6">The sequence shown here is derived from an EMBL/GenBank/DDBJ whole genome shotgun (WGS) entry which is preliminary data.</text>
</comment>
<evidence type="ECO:0000259" key="4">
    <source>
        <dbReference type="Pfam" id="PF07804"/>
    </source>
</evidence>
<dbReference type="GO" id="GO:0004674">
    <property type="term" value="F:protein serine/threonine kinase activity"/>
    <property type="evidence" value="ECO:0007669"/>
    <property type="project" value="TreeGrafter"/>
</dbReference>
<comment type="similarity">
    <text evidence="1">Belongs to the HipA Ser/Thr kinase family.</text>
</comment>
<organism evidence="6 7">
    <name type="scientific">Candidatus Berkiella cookevillensis</name>
    <dbReference type="NCBI Taxonomy" id="437022"/>
    <lineage>
        <taxon>Bacteria</taxon>
        <taxon>Pseudomonadati</taxon>
        <taxon>Pseudomonadota</taxon>
        <taxon>Gammaproteobacteria</taxon>
        <taxon>Candidatus Berkiellales</taxon>
        <taxon>Candidatus Berkiellaceae</taxon>
        <taxon>Candidatus Berkiella</taxon>
    </lineage>
</organism>
<dbReference type="EMBL" id="LKHV02000001">
    <property type="protein sequence ID" value="MCS5708478.1"/>
    <property type="molecule type" value="Genomic_DNA"/>
</dbReference>
<evidence type="ECO:0000313" key="6">
    <source>
        <dbReference type="EMBL" id="MCS5708478.1"/>
    </source>
</evidence>
<proteinExistence type="inferred from homology"/>
<dbReference type="NCBIfam" id="TIGR03071">
    <property type="entry name" value="couple_hipA"/>
    <property type="match status" value="1"/>
</dbReference>
<dbReference type="PANTHER" id="PTHR37419">
    <property type="entry name" value="SERINE/THREONINE-PROTEIN KINASE TOXIN HIPA"/>
    <property type="match status" value="1"/>
</dbReference>
<gene>
    <name evidence="6" type="ORF">CC99x_006105</name>
</gene>
<evidence type="ECO:0000256" key="2">
    <source>
        <dbReference type="ARBA" id="ARBA00022679"/>
    </source>
</evidence>
<dbReference type="InterPro" id="IPR017508">
    <property type="entry name" value="HipA_N1"/>
</dbReference>
<reference evidence="6" key="2">
    <citation type="submission" date="2021-06" db="EMBL/GenBank/DDBJ databases">
        <title>Genomic Description and Analysis of Intracellular Bacteria, Candidatus Berkiella cookevillensis and Candidatus Berkiella aquae.</title>
        <authorList>
            <person name="Kidane D.T."/>
            <person name="Mehari Y.T."/>
            <person name="Rice F.C."/>
            <person name="Arivett B.A."/>
            <person name="Farone A.L."/>
            <person name="Berk S.G."/>
            <person name="Farone M.B."/>
        </authorList>
    </citation>
    <scope>NUCLEOTIDE SEQUENCE</scope>
    <source>
        <strain evidence="6">CC99</strain>
    </source>
</reference>
<name>A0AAE3HPX1_9GAMM</name>
<accession>A0AAE3HPX1</accession>
<evidence type="ECO:0000256" key="3">
    <source>
        <dbReference type="ARBA" id="ARBA00022777"/>
    </source>
</evidence>